<accession>A0A1D2MPM5</accession>
<dbReference type="Proteomes" id="UP000094527">
    <property type="component" value="Unassembled WGS sequence"/>
</dbReference>
<dbReference type="InterPro" id="IPR000719">
    <property type="entry name" value="Prot_kinase_dom"/>
</dbReference>
<evidence type="ECO:0000313" key="3">
    <source>
        <dbReference type="EMBL" id="ODM95049.1"/>
    </source>
</evidence>
<evidence type="ECO:0000259" key="2">
    <source>
        <dbReference type="PROSITE" id="PS50011"/>
    </source>
</evidence>
<dbReference type="Pfam" id="PF00069">
    <property type="entry name" value="Pkinase"/>
    <property type="match status" value="1"/>
</dbReference>
<dbReference type="STRING" id="48709.A0A1D2MPM5"/>
<dbReference type="GO" id="GO:0004674">
    <property type="term" value="F:protein serine/threonine kinase activity"/>
    <property type="evidence" value="ECO:0007669"/>
    <property type="project" value="InterPro"/>
</dbReference>
<keyword evidence="4" id="KW-1185">Reference proteome</keyword>
<reference evidence="3 4" key="1">
    <citation type="journal article" date="2016" name="Genome Biol. Evol.">
        <title>Gene Family Evolution Reflects Adaptation to Soil Environmental Stressors in the Genome of the Collembolan Orchesella cincta.</title>
        <authorList>
            <person name="Faddeeva-Vakhrusheva A."/>
            <person name="Derks M.F."/>
            <person name="Anvar S.Y."/>
            <person name="Agamennone V."/>
            <person name="Suring W."/>
            <person name="Smit S."/>
            <person name="van Straalen N.M."/>
            <person name="Roelofs D."/>
        </authorList>
    </citation>
    <scope>NUCLEOTIDE SEQUENCE [LARGE SCALE GENOMIC DNA]</scope>
    <source>
        <tissue evidence="3">Mixed pool</tissue>
    </source>
</reference>
<dbReference type="InterPro" id="IPR017441">
    <property type="entry name" value="Protein_kinase_ATP_BS"/>
</dbReference>
<dbReference type="EMBL" id="LJIJ01000717">
    <property type="protein sequence ID" value="ODM95049.1"/>
    <property type="molecule type" value="Genomic_DNA"/>
</dbReference>
<evidence type="ECO:0000313" key="4">
    <source>
        <dbReference type="Proteomes" id="UP000094527"/>
    </source>
</evidence>
<dbReference type="GO" id="GO:0005524">
    <property type="term" value="F:ATP binding"/>
    <property type="evidence" value="ECO:0007669"/>
    <property type="project" value="UniProtKB-UniRule"/>
</dbReference>
<sequence length="340" mass="38499">LTSILKPLIRTTMKMNSQNTNAAGILSDNDVTDLEEHSNHPTKKASQFYSLIVKRVKGYTMLMKALNDTNQSGAYSILSKPIPLKHNYFFQYYENKQLGKGKFATVVKGKYGHRDVAVKRLFCADESETLRIDTEIEILKRCGDDHENIVQYFADERSAYFVLIIIELCDMTLKTWVEVDGKKPIQITQWDILNQITCGLQWLHDNRVLHQGLKPENTLLKTHSKKIKISGFGSSGLMKEGEIACAVSTDNVAETIGWDAPEVTQAQNATDDTSKLVSFPSDVYSLGCMFYYVLTDGRHDFGDLKNLEIMENTLENSGVNEILLIKQMISDSTELRTFLF</sequence>
<protein>
    <submittedName>
        <fullName evidence="3">Serine/threonine-protein kinase/endoribonuclease IRE1</fullName>
    </submittedName>
</protein>
<keyword evidence="3" id="KW-0418">Kinase</keyword>
<comment type="caution">
    <text evidence="3">The sequence shown here is derived from an EMBL/GenBank/DDBJ whole genome shotgun (WGS) entry which is preliminary data.</text>
</comment>
<gene>
    <name evidence="3" type="ORF">Ocin01_11620</name>
</gene>
<organism evidence="3 4">
    <name type="scientific">Orchesella cincta</name>
    <name type="common">Springtail</name>
    <name type="synonym">Podura cincta</name>
    <dbReference type="NCBI Taxonomy" id="48709"/>
    <lineage>
        <taxon>Eukaryota</taxon>
        <taxon>Metazoa</taxon>
        <taxon>Ecdysozoa</taxon>
        <taxon>Arthropoda</taxon>
        <taxon>Hexapoda</taxon>
        <taxon>Collembola</taxon>
        <taxon>Entomobryomorpha</taxon>
        <taxon>Entomobryoidea</taxon>
        <taxon>Orchesellidae</taxon>
        <taxon>Orchesellinae</taxon>
        <taxon>Orchesella</taxon>
    </lineage>
</organism>
<dbReference type="PANTHER" id="PTHR13954:SF6">
    <property type="entry name" value="NON-SPECIFIC SERINE_THREONINE PROTEIN KINASE"/>
    <property type="match status" value="1"/>
</dbReference>
<dbReference type="Gene3D" id="3.30.200.20">
    <property type="entry name" value="Phosphorylase Kinase, domain 1"/>
    <property type="match status" value="1"/>
</dbReference>
<dbReference type="GO" id="GO:0051082">
    <property type="term" value="F:unfolded protein binding"/>
    <property type="evidence" value="ECO:0007669"/>
    <property type="project" value="TreeGrafter"/>
</dbReference>
<feature type="non-terminal residue" evidence="3">
    <location>
        <position position="1"/>
    </location>
</feature>
<feature type="binding site" evidence="1">
    <location>
        <position position="119"/>
    </location>
    <ligand>
        <name>ATP</name>
        <dbReference type="ChEBI" id="CHEBI:30616"/>
    </ligand>
</feature>
<keyword evidence="3" id="KW-0808">Transferase</keyword>
<feature type="domain" description="Protein kinase" evidence="2">
    <location>
        <begin position="92"/>
        <end position="340"/>
    </location>
</feature>
<name>A0A1D2MPM5_ORCCI</name>
<dbReference type="InterPro" id="IPR045133">
    <property type="entry name" value="IRE1/2-like"/>
</dbReference>
<dbReference type="GO" id="GO:0070059">
    <property type="term" value="P:intrinsic apoptotic signaling pathway in response to endoplasmic reticulum stress"/>
    <property type="evidence" value="ECO:0007669"/>
    <property type="project" value="TreeGrafter"/>
</dbReference>
<proteinExistence type="predicted"/>
<dbReference type="GO" id="GO:1990604">
    <property type="term" value="C:IRE1-TRAF2-ASK1 complex"/>
    <property type="evidence" value="ECO:0007669"/>
    <property type="project" value="TreeGrafter"/>
</dbReference>
<dbReference type="PROSITE" id="PS00107">
    <property type="entry name" value="PROTEIN_KINASE_ATP"/>
    <property type="match status" value="1"/>
</dbReference>
<dbReference type="OMA" id="FCADESE"/>
<dbReference type="SUPFAM" id="SSF56112">
    <property type="entry name" value="Protein kinase-like (PK-like)"/>
    <property type="match status" value="1"/>
</dbReference>
<keyword evidence="1" id="KW-0067">ATP-binding</keyword>
<dbReference type="GO" id="GO:0004521">
    <property type="term" value="F:RNA endonuclease activity"/>
    <property type="evidence" value="ECO:0007669"/>
    <property type="project" value="InterPro"/>
</dbReference>
<keyword evidence="1" id="KW-0547">Nucleotide-binding</keyword>
<evidence type="ECO:0000256" key="1">
    <source>
        <dbReference type="PROSITE-ProRule" id="PRU10141"/>
    </source>
</evidence>
<dbReference type="InterPro" id="IPR011009">
    <property type="entry name" value="Kinase-like_dom_sf"/>
</dbReference>
<dbReference type="PANTHER" id="PTHR13954">
    <property type="entry name" value="IRE1-RELATED"/>
    <property type="match status" value="1"/>
</dbReference>
<dbReference type="GO" id="GO:0036498">
    <property type="term" value="P:IRE1-mediated unfolded protein response"/>
    <property type="evidence" value="ECO:0007669"/>
    <property type="project" value="TreeGrafter"/>
</dbReference>
<dbReference type="PROSITE" id="PS50011">
    <property type="entry name" value="PROTEIN_KINASE_DOM"/>
    <property type="match status" value="1"/>
</dbReference>
<dbReference type="AlphaFoldDB" id="A0A1D2MPM5"/>
<dbReference type="Gene3D" id="1.10.510.10">
    <property type="entry name" value="Transferase(Phosphotransferase) domain 1"/>
    <property type="match status" value="1"/>
</dbReference>
<dbReference type="OrthoDB" id="4062651at2759"/>